<dbReference type="RefSeq" id="XP_041443682.1">
    <property type="nucleotide sequence ID" value="XM_041587748.1"/>
</dbReference>
<dbReference type="OrthoDB" id="9444602at2759"/>
<dbReference type="Gene3D" id="1.20.1070.10">
    <property type="entry name" value="Rhodopsin 7-helix transmembrane proteins"/>
    <property type="match status" value="1"/>
</dbReference>
<feature type="transmembrane region" description="Helical" evidence="11">
    <location>
        <begin position="58"/>
        <end position="77"/>
    </location>
</feature>
<keyword evidence="6 10" id="KW-0297">G-protein coupled receptor</keyword>
<dbReference type="CDD" id="cd13954">
    <property type="entry name" value="7tmA_OR"/>
    <property type="match status" value="1"/>
</dbReference>
<comment type="similarity">
    <text evidence="10">Belongs to the G-protein coupled receptor 1 family.</text>
</comment>
<keyword evidence="7 11" id="KW-0472">Membrane</keyword>
<gene>
    <name evidence="14" type="primary">LOC121402024</name>
</gene>
<keyword evidence="8 10" id="KW-0675">Receptor</keyword>
<evidence type="ECO:0000256" key="5">
    <source>
        <dbReference type="ARBA" id="ARBA00022989"/>
    </source>
</evidence>
<feature type="domain" description="G-protein coupled receptors family 1 profile" evidence="12">
    <location>
        <begin position="39"/>
        <end position="286"/>
    </location>
</feature>
<feature type="transmembrane region" description="Helical" evidence="11">
    <location>
        <begin position="138"/>
        <end position="156"/>
    </location>
</feature>
<evidence type="ECO:0000313" key="14">
    <source>
        <dbReference type="RefSeq" id="XP_041443682.1"/>
    </source>
</evidence>
<keyword evidence="4" id="KW-0552">Olfaction</keyword>
<keyword evidence="3 10" id="KW-0812">Transmembrane</keyword>
<dbReference type="InterPro" id="IPR000276">
    <property type="entry name" value="GPCR_Rhodpsn"/>
</dbReference>
<name>A0A8J1MPL2_XENLA</name>
<evidence type="ECO:0000313" key="13">
    <source>
        <dbReference type="Proteomes" id="UP000186698"/>
    </source>
</evidence>
<dbReference type="FunFam" id="1.20.1070.10:FF:000008">
    <property type="entry name" value="Olfactory receptor"/>
    <property type="match status" value="1"/>
</dbReference>
<dbReference type="GO" id="GO:0005549">
    <property type="term" value="F:odorant binding"/>
    <property type="evidence" value="ECO:0000318"/>
    <property type="project" value="GO_Central"/>
</dbReference>
<reference evidence="13" key="1">
    <citation type="submission" date="2024-06" db="UniProtKB">
        <authorList>
            <consortium name="RefSeq"/>
        </authorList>
    </citation>
    <scope>NUCLEOTIDE SEQUENCE [LARGE SCALE GENOMIC DNA]</scope>
    <source>
        <strain evidence="13">J_2021</strain>
    </source>
</reference>
<accession>A0A8J1MPL2</accession>
<feature type="transmembrane region" description="Helical" evidence="11">
    <location>
        <begin position="200"/>
        <end position="223"/>
    </location>
</feature>
<evidence type="ECO:0000256" key="2">
    <source>
        <dbReference type="ARBA" id="ARBA00022475"/>
    </source>
</evidence>
<feature type="transmembrane region" description="Helical" evidence="11">
    <location>
        <begin position="97"/>
        <end position="118"/>
    </location>
</feature>
<protein>
    <submittedName>
        <fullName evidence="14">Olfactory receptor 5V1-like</fullName>
    </submittedName>
</protein>
<sequence>MENQTISNSIHILAFSYNGEKQPLLSIFFFFIYISGVINNLVMLTVTYNDIHLQTPMYFFLSNLAFVDICYPTTTLPKLIDILLTGNDSITFRQCFIQMYFFLAFAGVEVTLLSSMAYDRYVAICKPLRYHLIMNRKICMLLVVGTWISGFVNSLFFTCMASKLSFCHSNKINQLFCDVKALAKISCDINIFSNIIYVEVFLFGLMPFSLNLLSYVNIISNILHIKSNHGRKKAFSTCTSHLTVLIIFYGSVLWMYMRPPSESPNLDPVFSVLYIGLTPMLNPLIYSLRNKEVKNALISIVKKLEDIFLRIFQDTSFTDKDLQQKGKDPNQCGSYRPIALLASIMPRLINPDQVGFIQGRQAGDNTRRAINTIDLINKTQTPAVILSLDAEKVFDRLDWCFMLDLVQQMGV</sequence>
<keyword evidence="13" id="KW-1185">Reference proteome</keyword>
<evidence type="ECO:0000256" key="6">
    <source>
        <dbReference type="ARBA" id="ARBA00023040"/>
    </source>
</evidence>
<keyword evidence="5 11" id="KW-1133">Transmembrane helix</keyword>
<evidence type="ECO:0000256" key="11">
    <source>
        <dbReference type="SAM" id="Phobius"/>
    </source>
</evidence>
<dbReference type="InterPro" id="IPR017452">
    <property type="entry name" value="GPCR_Rhodpsn_7TM"/>
</dbReference>
<dbReference type="PROSITE" id="PS50262">
    <property type="entry name" value="G_PROTEIN_RECEP_F1_2"/>
    <property type="match status" value="1"/>
</dbReference>
<proteinExistence type="inferred from homology"/>
<keyword evidence="2" id="KW-1003">Cell membrane</keyword>
<keyword evidence="9 10" id="KW-0807">Transducer</keyword>
<dbReference type="InterPro" id="IPR050516">
    <property type="entry name" value="Olfactory_GPCR"/>
</dbReference>
<feature type="transmembrane region" description="Helical" evidence="11">
    <location>
        <begin position="269"/>
        <end position="288"/>
    </location>
</feature>
<evidence type="ECO:0000256" key="4">
    <source>
        <dbReference type="ARBA" id="ARBA00022725"/>
    </source>
</evidence>
<organism evidence="13 14">
    <name type="scientific">Xenopus laevis</name>
    <name type="common">African clawed frog</name>
    <dbReference type="NCBI Taxonomy" id="8355"/>
    <lineage>
        <taxon>Eukaryota</taxon>
        <taxon>Metazoa</taxon>
        <taxon>Chordata</taxon>
        <taxon>Craniata</taxon>
        <taxon>Vertebrata</taxon>
        <taxon>Euteleostomi</taxon>
        <taxon>Amphibia</taxon>
        <taxon>Batrachia</taxon>
        <taxon>Anura</taxon>
        <taxon>Pipoidea</taxon>
        <taxon>Pipidae</taxon>
        <taxon>Xenopodinae</taxon>
        <taxon>Xenopus</taxon>
        <taxon>Xenopus</taxon>
    </lineage>
</organism>
<dbReference type="KEGG" id="xla:121402024"/>
<reference evidence="14" key="2">
    <citation type="submission" date="2025-08" db="UniProtKB">
        <authorList>
            <consortium name="RefSeq"/>
        </authorList>
    </citation>
    <scope>IDENTIFICATION</scope>
    <source>
        <strain evidence="14">J_2021</strain>
        <tissue evidence="14">Erythrocytes</tissue>
    </source>
</reference>
<comment type="subcellular location">
    <subcellularLocation>
        <location evidence="1">Cell membrane</location>
        <topology evidence="1">Multi-pass membrane protein</topology>
    </subcellularLocation>
</comment>
<dbReference type="PRINTS" id="PR00245">
    <property type="entry name" value="OLFACTORYR"/>
</dbReference>
<feature type="transmembrane region" description="Helical" evidence="11">
    <location>
        <begin position="24"/>
        <end position="46"/>
    </location>
</feature>
<dbReference type="Pfam" id="PF13853">
    <property type="entry name" value="7tm_4"/>
    <property type="match status" value="1"/>
</dbReference>
<evidence type="ECO:0000256" key="1">
    <source>
        <dbReference type="ARBA" id="ARBA00004651"/>
    </source>
</evidence>
<evidence type="ECO:0000256" key="8">
    <source>
        <dbReference type="ARBA" id="ARBA00023170"/>
    </source>
</evidence>
<dbReference type="GO" id="GO:0005886">
    <property type="term" value="C:plasma membrane"/>
    <property type="evidence" value="ECO:0007669"/>
    <property type="project" value="UniProtKB-SubCell"/>
</dbReference>
<dbReference type="AlphaFoldDB" id="A0A8J1MPL2"/>
<dbReference type="PRINTS" id="PR00237">
    <property type="entry name" value="GPCRRHODOPSN"/>
</dbReference>
<feature type="transmembrane region" description="Helical" evidence="11">
    <location>
        <begin position="235"/>
        <end position="257"/>
    </location>
</feature>
<dbReference type="PROSITE" id="PS00237">
    <property type="entry name" value="G_PROTEIN_RECEP_F1_1"/>
    <property type="match status" value="1"/>
</dbReference>
<dbReference type="SUPFAM" id="SSF81321">
    <property type="entry name" value="Family A G protein-coupled receptor-like"/>
    <property type="match status" value="1"/>
</dbReference>
<keyword evidence="4" id="KW-0716">Sensory transduction</keyword>
<dbReference type="GeneID" id="121402024"/>
<dbReference type="GO" id="GO:0004984">
    <property type="term" value="F:olfactory receptor activity"/>
    <property type="evidence" value="ECO:0000318"/>
    <property type="project" value="GO_Central"/>
</dbReference>
<evidence type="ECO:0000256" key="9">
    <source>
        <dbReference type="ARBA" id="ARBA00023224"/>
    </source>
</evidence>
<evidence type="ECO:0000256" key="7">
    <source>
        <dbReference type="ARBA" id="ARBA00023136"/>
    </source>
</evidence>
<dbReference type="InterPro" id="IPR000725">
    <property type="entry name" value="Olfact_rcpt"/>
</dbReference>
<dbReference type="PANTHER" id="PTHR26452">
    <property type="entry name" value="OLFACTORY RECEPTOR"/>
    <property type="match status" value="1"/>
</dbReference>
<dbReference type="GO" id="GO:0004930">
    <property type="term" value="F:G protein-coupled receptor activity"/>
    <property type="evidence" value="ECO:0007669"/>
    <property type="project" value="UniProtKB-KW"/>
</dbReference>
<evidence type="ECO:0000256" key="3">
    <source>
        <dbReference type="ARBA" id="ARBA00022692"/>
    </source>
</evidence>
<evidence type="ECO:0000256" key="10">
    <source>
        <dbReference type="RuleBase" id="RU000688"/>
    </source>
</evidence>
<dbReference type="Proteomes" id="UP000186698">
    <property type="component" value="Chromosome 3S"/>
</dbReference>
<evidence type="ECO:0000259" key="12">
    <source>
        <dbReference type="PROSITE" id="PS50262"/>
    </source>
</evidence>